<dbReference type="EMBL" id="SPMZ01000019">
    <property type="protein sequence ID" value="NMQ19006.1"/>
    <property type="molecule type" value="Genomic_DNA"/>
</dbReference>
<protein>
    <submittedName>
        <fullName evidence="4">Glutathione S-transferase family protein</fullName>
    </submittedName>
</protein>
<dbReference type="PANTHER" id="PTHR44051">
    <property type="entry name" value="GLUTATHIONE S-TRANSFERASE-RELATED"/>
    <property type="match status" value="1"/>
</dbReference>
<dbReference type="InterPro" id="IPR036249">
    <property type="entry name" value="Thioredoxin-like_sf"/>
</dbReference>
<sequence>MFMVYGFPNSRSSRVVWALEEVGAEYECVHVDLRAGAGWRPEYLALNVGGKVPTLVEGEFVLTESGAICTYIGDRFPATGLTPPVGGQERARYDQWCYFALSELEQPLWTIGKHTFALPERRRAPAVLETARWEFAVAAKILAEGLGRREFIAGDRFTAADILVAHTLAWAQAFELPLGHDNLESYTTRLLARPAWRRAQEREQAEAKVESRA</sequence>
<dbReference type="InterPro" id="IPR040079">
    <property type="entry name" value="Glutathione_S-Trfase"/>
</dbReference>
<evidence type="ECO:0000259" key="2">
    <source>
        <dbReference type="PROSITE" id="PS50404"/>
    </source>
</evidence>
<evidence type="ECO:0000313" key="5">
    <source>
        <dbReference type="Proteomes" id="UP000760480"/>
    </source>
</evidence>
<feature type="domain" description="GST C-terminal" evidence="3">
    <location>
        <begin position="86"/>
        <end position="209"/>
    </location>
</feature>
<dbReference type="PANTHER" id="PTHR44051:SF8">
    <property type="entry name" value="GLUTATHIONE S-TRANSFERASE GSTA"/>
    <property type="match status" value="1"/>
</dbReference>
<dbReference type="PROSITE" id="PS50404">
    <property type="entry name" value="GST_NTER"/>
    <property type="match status" value="1"/>
</dbReference>
<dbReference type="InterPro" id="IPR036282">
    <property type="entry name" value="Glutathione-S-Trfase_C_sf"/>
</dbReference>
<dbReference type="SUPFAM" id="SSF47616">
    <property type="entry name" value="GST C-terminal domain-like"/>
    <property type="match status" value="1"/>
</dbReference>
<dbReference type="PROSITE" id="PS50405">
    <property type="entry name" value="GST_CTER"/>
    <property type="match status" value="1"/>
</dbReference>
<dbReference type="Proteomes" id="UP000760480">
    <property type="component" value="Unassembled WGS sequence"/>
</dbReference>
<name>A0ABX1TJT1_9GAMM</name>
<dbReference type="CDD" id="cd03046">
    <property type="entry name" value="GST_N_GTT1_like"/>
    <property type="match status" value="1"/>
</dbReference>
<dbReference type="CDD" id="cd03207">
    <property type="entry name" value="GST_C_8"/>
    <property type="match status" value="1"/>
</dbReference>
<dbReference type="SFLD" id="SFLDS00019">
    <property type="entry name" value="Glutathione_Transferase_(cytos"/>
    <property type="match status" value="1"/>
</dbReference>
<dbReference type="SUPFAM" id="SSF52833">
    <property type="entry name" value="Thioredoxin-like"/>
    <property type="match status" value="1"/>
</dbReference>
<evidence type="ECO:0000256" key="1">
    <source>
        <dbReference type="RuleBase" id="RU003494"/>
    </source>
</evidence>
<dbReference type="SFLD" id="SFLDG01150">
    <property type="entry name" value="Main.1:_Beta-like"/>
    <property type="match status" value="1"/>
</dbReference>
<reference evidence="4 5" key="1">
    <citation type="submission" date="2019-03" db="EMBL/GenBank/DDBJ databases">
        <title>Metabolic reconstructions from genomes of highly enriched 'Candidatus Accumulibacter' and 'Candidatus Competibacter' bioreactor populations.</title>
        <authorList>
            <person name="Annavajhala M.K."/>
            <person name="Welles L."/>
            <person name="Abbas B."/>
            <person name="Sorokin D."/>
            <person name="Park H."/>
            <person name="Van Loosdrecht M."/>
            <person name="Chandran K."/>
        </authorList>
    </citation>
    <scope>NUCLEOTIDE SEQUENCE [LARGE SCALE GENOMIC DNA]</scope>
    <source>
        <strain evidence="4 5">SBR_G</strain>
    </source>
</reference>
<organism evidence="4 5">
    <name type="scientific">Candidatus Competibacter phosphatis</name>
    <dbReference type="NCBI Taxonomy" id="221280"/>
    <lineage>
        <taxon>Bacteria</taxon>
        <taxon>Pseudomonadati</taxon>
        <taxon>Pseudomonadota</taxon>
        <taxon>Gammaproteobacteria</taxon>
        <taxon>Candidatus Competibacteraceae</taxon>
        <taxon>Candidatus Competibacter</taxon>
    </lineage>
</organism>
<comment type="similarity">
    <text evidence="1">Belongs to the GST superfamily.</text>
</comment>
<dbReference type="Pfam" id="PF02798">
    <property type="entry name" value="GST_N"/>
    <property type="match status" value="1"/>
</dbReference>
<accession>A0ABX1TJT1</accession>
<dbReference type="InterPro" id="IPR010987">
    <property type="entry name" value="Glutathione-S-Trfase_C-like"/>
</dbReference>
<proteinExistence type="inferred from homology"/>
<comment type="caution">
    <text evidence="4">The sequence shown here is derived from an EMBL/GenBank/DDBJ whole genome shotgun (WGS) entry which is preliminary data.</text>
</comment>
<feature type="domain" description="GST N-terminal" evidence="2">
    <location>
        <begin position="1"/>
        <end position="80"/>
    </location>
</feature>
<evidence type="ECO:0000313" key="4">
    <source>
        <dbReference type="EMBL" id="NMQ19006.1"/>
    </source>
</evidence>
<dbReference type="Gene3D" id="1.20.1050.10">
    <property type="match status" value="1"/>
</dbReference>
<dbReference type="SFLD" id="SFLDG00358">
    <property type="entry name" value="Main_(cytGST)"/>
    <property type="match status" value="1"/>
</dbReference>
<gene>
    <name evidence="4" type="ORF">E4P82_07165</name>
</gene>
<keyword evidence="5" id="KW-1185">Reference proteome</keyword>
<dbReference type="InterPro" id="IPR004045">
    <property type="entry name" value="Glutathione_S-Trfase_N"/>
</dbReference>
<evidence type="ECO:0000259" key="3">
    <source>
        <dbReference type="PROSITE" id="PS50405"/>
    </source>
</evidence>
<dbReference type="Gene3D" id="3.40.30.10">
    <property type="entry name" value="Glutaredoxin"/>
    <property type="match status" value="1"/>
</dbReference>
<dbReference type="InterPro" id="IPR004046">
    <property type="entry name" value="GST_C"/>
</dbReference>
<dbReference type="Pfam" id="PF00043">
    <property type="entry name" value="GST_C"/>
    <property type="match status" value="1"/>
</dbReference>